<name>A0A6M4JE86_9MOLU</name>
<keyword evidence="2" id="KW-1185">Reference proteome</keyword>
<proteinExistence type="predicted"/>
<dbReference type="RefSeq" id="WP_171111088.1">
    <property type="nucleotide sequence ID" value="NZ_CP053096.1"/>
</dbReference>
<organism evidence="1 2">
    <name type="scientific">Mycoplasma miroungigenitalium</name>
    <dbReference type="NCBI Taxonomy" id="754515"/>
    <lineage>
        <taxon>Bacteria</taxon>
        <taxon>Bacillati</taxon>
        <taxon>Mycoplasmatota</taxon>
        <taxon>Mollicutes</taxon>
        <taxon>Mycoplasmataceae</taxon>
        <taxon>Mycoplasma</taxon>
    </lineage>
</organism>
<sequence length="134" mass="15807">MKIKFCSLYKQEGQDQKAEFEADAKYSKELIKHPFENIEFEYDVYEFHDPQSKQPTRIEINPKSVNVITNNATLQLRLLKCHNGSKIHLEKNDIILKTMMDKCVVGDKEAYFQYEMFSINDHPMGEFKITISHE</sequence>
<evidence type="ECO:0000313" key="2">
    <source>
        <dbReference type="Proteomes" id="UP000500686"/>
    </source>
</evidence>
<dbReference type="EMBL" id="CP053096">
    <property type="protein sequence ID" value="QJR43392.1"/>
    <property type="molecule type" value="Genomic_DNA"/>
</dbReference>
<reference evidence="1 2" key="1">
    <citation type="submission" date="2020-05" db="EMBL/GenBank/DDBJ databases">
        <title>Novel Mycoplasma species detected in Mirounga angustirostris (northern elephant seal) from the USA.</title>
        <authorList>
            <person name="Volokhov D.V."/>
        </authorList>
    </citation>
    <scope>NUCLEOTIDE SEQUENCE [LARGE SCALE GENOMIC DNA]</scope>
    <source>
        <strain evidence="1 2">Mirounga ES2806-GEN</strain>
    </source>
</reference>
<gene>
    <name evidence="1" type="ORF">HLA87_01085</name>
</gene>
<dbReference type="Proteomes" id="UP000500686">
    <property type="component" value="Chromosome"/>
</dbReference>
<accession>A0A6M4JE86</accession>
<evidence type="ECO:0000313" key="1">
    <source>
        <dbReference type="EMBL" id="QJR43392.1"/>
    </source>
</evidence>
<dbReference type="KEGG" id="mmir:HLA87_01085"/>
<dbReference type="AlphaFoldDB" id="A0A6M4JE86"/>
<protein>
    <submittedName>
        <fullName evidence="1">Uncharacterized protein</fullName>
    </submittedName>
</protein>